<dbReference type="SUPFAM" id="SSF53850">
    <property type="entry name" value="Periplasmic binding protein-like II"/>
    <property type="match status" value="1"/>
</dbReference>
<dbReference type="RefSeq" id="WP_012762754.1">
    <property type="nucleotide sequence ID" value="NZ_CATWFT010000002.1"/>
</dbReference>
<dbReference type="PROSITE" id="PS50931">
    <property type="entry name" value="HTH_LYSR"/>
    <property type="match status" value="1"/>
</dbReference>
<dbReference type="GO" id="GO:0005829">
    <property type="term" value="C:cytosol"/>
    <property type="evidence" value="ECO:0007669"/>
    <property type="project" value="TreeGrafter"/>
</dbReference>
<dbReference type="Gene3D" id="3.40.190.290">
    <property type="match status" value="1"/>
</dbReference>
<keyword evidence="3" id="KW-0238">DNA-binding</keyword>
<evidence type="ECO:0000256" key="2">
    <source>
        <dbReference type="ARBA" id="ARBA00023015"/>
    </source>
</evidence>
<evidence type="ECO:0000259" key="5">
    <source>
        <dbReference type="PROSITE" id="PS50931"/>
    </source>
</evidence>
<dbReference type="Gene3D" id="1.10.10.10">
    <property type="entry name" value="Winged helix-like DNA-binding domain superfamily/Winged helix DNA-binding domain"/>
    <property type="match status" value="1"/>
</dbReference>
<dbReference type="Proteomes" id="UP001199322">
    <property type="component" value="Unassembled WGS sequence"/>
</dbReference>
<dbReference type="CDD" id="cd08440">
    <property type="entry name" value="PBP2_LTTR_like_4"/>
    <property type="match status" value="1"/>
</dbReference>
<reference evidence="7" key="1">
    <citation type="submission" date="2018-06" db="EMBL/GenBank/DDBJ databases">
        <authorList>
            <person name="O'Rourke A."/>
        </authorList>
    </citation>
    <scope>NUCLEOTIDE SEQUENCE</scope>
    <source>
        <strain evidence="7">132550021-3</strain>
    </source>
</reference>
<evidence type="ECO:0000313" key="7">
    <source>
        <dbReference type="EMBL" id="MBX3891791.1"/>
    </source>
</evidence>
<dbReference type="EMBL" id="QGBI01000018">
    <property type="protein sequence ID" value="MBX3891791.1"/>
    <property type="molecule type" value="Genomic_DNA"/>
</dbReference>
<evidence type="ECO:0000256" key="4">
    <source>
        <dbReference type="ARBA" id="ARBA00023163"/>
    </source>
</evidence>
<dbReference type="InterPro" id="IPR036390">
    <property type="entry name" value="WH_DNA-bd_sf"/>
</dbReference>
<organism evidence="8 9">
    <name type="scientific">Ralstonia pickettii</name>
    <name type="common">Burkholderia pickettii</name>
    <dbReference type="NCBI Taxonomy" id="329"/>
    <lineage>
        <taxon>Bacteria</taxon>
        <taxon>Pseudomonadati</taxon>
        <taxon>Pseudomonadota</taxon>
        <taxon>Betaproteobacteria</taxon>
        <taxon>Burkholderiales</taxon>
        <taxon>Burkholderiaceae</taxon>
        <taxon>Ralstonia</taxon>
    </lineage>
</organism>
<evidence type="ECO:0000313" key="10">
    <source>
        <dbReference type="Proteomes" id="UP001189303"/>
    </source>
</evidence>
<dbReference type="AlphaFoldDB" id="A0A1C0XDV7"/>
<comment type="caution">
    <text evidence="8">The sequence shown here is derived from an EMBL/GenBank/DDBJ whole genome shotgun (WGS) entry which is preliminary data.</text>
</comment>
<gene>
    <name evidence="6" type="primary">cynR_3</name>
    <name evidence="7" type="ORF">DEE74_18170</name>
    <name evidence="8" type="ORF">GJQ57_10670</name>
    <name evidence="6" type="ORF">R38712_01024</name>
</gene>
<evidence type="ECO:0000313" key="6">
    <source>
        <dbReference type="EMBL" id="CAJ0722487.1"/>
    </source>
</evidence>
<dbReference type="InterPro" id="IPR050950">
    <property type="entry name" value="HTH-type_LysR_regulators"/>
</dbReference>
<reference evidence="8 9" key="2">
    <citation type="submission" date="2019-11" db="EMBL/GenBank/DDBJ databases">
        <title>Phenotypic characterization of an OXA-22 and OXA-60 co-producing Ralstonia pickettii clinical strain.</title>
        <authorList>
            <person name="He F."/>
        </authorList>
    </citation>
    <scope>NUCLEOTIDE SEQUENCE [LARGE SCALE GENOMIC DNA]</scope>
    <source>
        <strain evidence="8 9">PSLESD1</strain>
    </source>
</reference>
<accession>A0A1C0XDV7</accession>
<evidence type="ECO:0000256" key="3">
    <source>
        <dbReference type="ARBA" id="ARBA00023125"/>
    </source>
</evidence>
<sequence>MNVTLRQLRVFLAVARAHSFSRAGDTIGLTQPAVSRSISELEGELGLKLLDRTTREVVLTEVGRSLATALDRLVADLDDTLQQARQVSEQRRGRVVVASSPTVSTRLMPVYVAECAVRYPDIRMIVRDSVQVDTLQLIRTGGADFGVVVEPLDTEGLWTEPLLIDPFCLVCRKDHPFAQRSSVRWKDLHRTAVVLLDHASGSRPLIDRIFLRHGVHPDVAQEMGHSSAVFGMVEAGIGAGVVPSLSLPLPSSSPLVAVPLSPKETRAIVLARRHDRSLSPAAEAAWQMIRRMALPAAS</sequence>
<dbReference type="InterPro" id="IPR005119">
    <property type="entry name" value="LysR_subst-bd"/>
</dbReference>
<dbReference type="PANTHER" id="PTHR30419">
    <property type="entry name" value="HTH-TYPE TRANSCRIPTIONAL REGULATOR YBHD"/>
    <property type="match status" value="1"/>
</dbReference>
<evidence type="ECO:0000256" key="1">
    <source>
        <dbReference type="ARBA" id="ARBA00009437"/>
    </source>
</evidence>
<protein>
    <submittedName>
        <fullName evidence="6">HTH-type transcriptional regulator CynR</fullName>
    </submittedName>
    <submittedName>
        <fullName evidence="8">LysR family transcriptional regulator</fullName>
    </submittedName>
</protein>
<dbReference type="Pfam" id="PF00126">
    <property type="entry name" value="HTH_1"/>
    <property type="match status" value="1"/>
</dbReference>
<dbReference type="Pfam" id="PF03466">
    <property type="entry name" value="LysR_substrate"/>
    <property type="match status" value="1"/>
</dbReference>
<dbReference type="InterPro" id="IPR036388">
    <property type="entry name" value="WH-like_DNA-bd_sf"/>
</dbReference>
<evidence type="ECO:0000313" key="8">
    <source>
        <dbReference type="EMBL" id="MRS99111.1"/>
    </source>
</evidence>
<comment type="similarity">
    <text evidence="1">Belongs to the LysR transcriptional regulatory family.</text>
</comment>
<reference evidence="6 10" key="3">
    <citation type="submission" date="2023-07" db="EMBL/GenBank/DDBJ databases">
        <authorList>
            <person name="Peeters C."/>
        </authorList>
    </citation>
    <scope>NUCLEOTIDE SEQUENCE [LARGE SCALE GENOMIC DNA]</scope>
    <source>
        <strain evidence="6 10">R-38712</strain>
    </source>
</reference>
<dbReference type="Proteomes" id="UP001189303">
    <property type="component" value="Unassembled WGS sequence"/>
</dbReference>
<dbReference type="Proteomes" id="UP000441032">
    <property type="component" value="Unassembled WGS sequence"/>
</dbReference>
<keyword evidence="2" id="KW-0805">Transcription regulation</keyword>
<proteinExistence type="inferred from homology"/>
<name>A0A1C0XDV7_RALPI</name>
<keyword evidence="4" id="KW-0804">Transcription</keyword>
<dbReference type="EMBL" id="WJYN01000003">
    <property type="protein sequence ID" value="MRS99111.1"/>
    <property type="molecule type" value="Genomic_DNA"/>
</dbReference>
<dbReference type="EMBL" id="CATWFT010000002">
    <property type="protein sequence ID" value="CAJ0722487.1"/>
    <property type="molecule type" value="Genomic_DNA"/>
</dbReference>
<dbReference type="GO" id="GO:0003700">
    <property type="term" value="F:DNA-binding transcription factor activity"/>
    <property type="evidence" value="ECO:0007669"/>
    <property type="project" value="InterPro"/>
</dbReference>
<dbReference type="InterPro" id="IPR000847">
    <property type="entry name" value="LysR_HTH_N"/>
</dbReference>
<dbReference type="FunFam" id="1.10.10.10:FF:000001">
    <property type="entry name" value="LysR family transcriptional regulator"/>
    <property type="match status" value="1"/>
</dbReference>
<evidence type="ECO:0000313" key="9">
    <source>
        <dbReference type="Proteomes" id="UP000441032"/>
    </source>
</evidence>
<dbReference type="PRINTS" id="PR00039">
    <property type="entry name" value="HTHLYSR"/>
</dbReference>
<feature type="domain" description="HTH lysR-type" evidence="5">
    <location>
        <begin position="3"/>
        <end position="60"/>
    </location>
</feature>
<dbReference type="GO" id="GO:0003677">
    <property type="term" value="F:DNA binding"/>
    <property type="evidence" value="ECO:0007669"/>
    <property type="project" value="UniProtKB-KW"/>
</dbReference>
<keyword evidence="10" id="KW-1185">Reference proteome</keyword>
<dbReference type="PANTHER" id="PTHR30419:SF14">
    <property type="entry name" value="LYSR FAMILY TRANSCRIPTIONAL REGULATOR"/>
    <property type="match status" value="1"/>
</dbReference>
<dbReference type="SUPFAM" id="SSF46785">
    <property type="entry name" value="Winged helix' DNA-binding domain"/>
    <property type="match status" value="1"/>
</dbReference>